<gene>
    <name evidence="1" type="ORF">Tco025E_05914</name>
</gene>
<name>A0A422P9G9_9TRYP</name>
<keyword evidence="2" id="KW-1185">Reference proteome</keyword>
<proteinExistence type="predicted"/>
<reference evidence="1 2" key="1">
    <citation type="journal article" date="2018" name="BMC Genomics">
        <title>Genomic comparison of Trypanosoma conorhini and Trypanosoma rangeli to Trypanosoma cruzi strains of high and low virulence.</title>
        <authorList>
            <person name="Bradwell K.R."/>
            <person name="Koparde V.N."/>
            <person name="Matveyev A.V."/>
            <person name="Serrano M.G."/>
            <person name="Alves J.M."/>
            <person name="Parikh H."/>
            <person name="Huang B."/>
            <person name="Lee V."/>
            <person name="Espinosa-Alvarez O."/>
            <person name="Ortiz P.A."/>
            <person name="Costa-Martins A.G."/>
            <person name="Teixeira M.M."/>
            <person name="Buck G.A."/>
        </authorList>
    </citation>
    <scope>NUCLEOTIDE SEQUENCE [LARGE SCALE GENOMIC DNA]</scope>
    <source>
        <strain evidence="1 2">025E</strain>
    </source>
</reference>
<accession>A0A422P9G9</accession>
<dbReference type="AlphaFoldDB" id="A0A422P9G9"/>
<dbReference type="EMBL" id="MKKU01000367">
    <property type="protein sequence ID" value="RNF14356.1"/>
    <property type="molecule type" value="Genomic_DNA"/>
</dbReference>
<evidence type="ECO:0000313" key="2">
    <source>
        <dbReference type="Proteomes" id="UP000284403"/>
    </source>
</evidence>
<organism evidence="1 2">
    <name type="scientific">Trypanosoma conorhini</name>
    <dbReference type="NCBI Taxonomy" id="83891"/>
    <lineage>
        <taxon>Eukaryota</taxon>
        <taxon>Discoba</taxon>
        <taxon>Euglenozoa</taxon>
        <taxon>Kinetoplastea</taxon>
        <taxon>Metakinetoplastina</taxon>
        <taxon>Trypanosomatida</taxon>
        <taxon>Trypanosomatidae</taxon>
        <taxon>Trypanosoma</taxon>
    </lineage>
</organism>
<dbReference type="RefSeq" id="XP_029227123.1">
    <property type="nucleotide sequence ID" value="XM_029372804.1"/>
</dbReference>
<protein>
    <submittedName>
        <fullName evidence="1">Uncharacterized protein</fullName>
    </submittedName>
</protein>
<comment type="caution">
    <text evidence="1">The sequence shown here is derived from an EMBL/GenBank/DDBJ whole genome shotgun (WGS) entry which is preliminary data.</text>
</comment>
<dbReference type="Proteomes" id="UP000284403">
    <property type="component" value="Unassembled WGS sequence"/>
</dbReference>
<dbReference type="GeneID" id="40319525"/>
<evidence type="ECO:0000313" key="1">
    <source>
        <dbReference type="EMBL" id="RNF14356.1"/>
    </source>
</evidence>
<sequence length="564" mass="62884">MAALLRVTAAVDLLLDDGALGPVREQLPAVEFVVRNAKTAVAWPPPMVSTFEASLLRGREAEGSDDVTLAAATEVERVMGPSLRFYGPLGGRLSKEFRALLRGGLVRLLTRQALQRLCDAERQTHEDDNDDTDQFGTSRAVGAADDGSMAPFISIKKGPLNTTVASVHWSPQFLQRLLHHAALRCPQFTALIPTAMTLIPLTRDWKATSMPRRPPATDDVHAPKNVCRLVFTIDRIEVVEQSIHDEFTADRLASILHDSHLKPAEQLREAGGEALQAPLLHLRDAMDCYHRALVLAQKGLLYPYLHALRPPPSMEDRMEGAEADDIEDETFSFFGDAALQEGKNITPSNRYLNLLLHLRKGTIVGSEENDLYNSSSLTHGRALFPRAHVLLHVWYALHRQVVVAAANAAHTLLLIQASSTHLTDASTAGGCNANTLQQRQMQVARWCARALDVLHRLLGWWNGASLQWTEEESASKREWVWVHTIKFKLLVRQAKLLRVAGSFEESQAVQDVMEEQLRILPTQIPLSCHVEMGSVLQDVRCQLVQERTLLREELNQKGRLILRL</sequence>
<dbReference type="OrthoDB" id="246577at2759"/>